<keyword evidence="6 12" id="KW-0347">Helicase</keyword>
<name>A0A143DGW2_9PROT</name>
<comment type="cofactor">
    <cofactor evidence="12">
        <name>Zn(2+)</name>
        <dbReference type="ChEBI" id="CHEBI:29105"/>
    </cofactor>
    <text evidence="12">Binds 2 zinc ions per subunit.</text>
</comment>
<dbReference type="InterPro" id="IPR011545">
    <property type="entry name" value="DEAD/DEAH_box_helicase_dom"/>
</dbReference>
<dbReference type="EMBL" id="CP014525">
    <property type="protein sequence ID" value="AMW35553.1"/>
    <property type="molecule type" value="Genomic_DNA"/>
</dbReference>
<dbReference type="SMART" id="SM00487">
    <property type="entry name" value="DEXDc"/>
    <property type="match status" value="1"/>
</dbReference>
<dbReference type="Proteomes" id="UP000076066">
    <property type="component" value="Chromosome"/>
</dbReference>
<evidence type="ECO:0000256" key="3">
    <source>
        <dbReference type="ARBA" id="ARBA00022723"/>
    </source>
</evidence>
<feature type="binding site" evidence="12">
    <location>
        <position position="479"/>
    </location>
    <ligand>
        <name>Zn(2+)</name>
        <dbReference type="ChEBI" id="CHEBI:29105"/>
        <label>2</label>
    </ligand>
</feature>
<reference evidence="14 15" key="1">
    <citation type="submission" date="2016-02" db="EMBL/GenBank/DDBJ databases">
        <title>Complete Genome of H5569, the type strain of the newly described species Haematospirillium jordaniae.</title>
        <authorList>
            <person name="Nicholson A.C."/>
            <person name="Humrighouse B.W."/>
            <person name="Loparov V."/>
            <person name="McQuiston J.R."/>
        </authorList>
    </citation>
    <scope>NUCLEOTIDE SEQUENCE [LARGE SCALE GENOMIC DNA]</scope>
    <source>
        <strain evidence="14 15">H5569</strain>
    </source>
</reference>
<evidence type="ECO:0000256" key="2">
    <source>
        <dbReference type="ARBA" id="ARBA00022705"/>
    </source>
</evidence>
<keyword evidence="10 12" id="KW-0413">Isomerase</keyword>
<dbReference type="Pfam" id="PF00271">
    <property type="entry name" value="Helicase_C"/>
    <property type="match status" value="1"/>
</dbReference>
<dbReference type="STRING" id="1549855.AY555_04810"/>
<dbReference type="InterPro" id="IPR001650">
    <property type="entry name" value="Helicase_C-like"/>
</dbReference>
<keyword evidence="5 12" id="KW-0378">Hydrolase</keyword>
<dbReference type="GO" id="GO:1990077">
    <property type="term" value="C:primosome complex"/>
    <property type="evidence" value="ECO:0007669"/>
    <property type="project" value="UniProtKB-UniRule"/>
</dbReference>
<protein>
    <recommendedName>
        <fullName evidence="12">Replication restart protein PriA</fullName>
    </recommendedName>
    <alternativeName>
        <fullName evidence="12">ATP-dependent DNA helicase PriA</fullName>
        <ecNumber evidence="12">5.6.2.4</ecNumber>
    </alternativeName>
    <alternativeName>
        <fullName evidence="12">DNA 3'-5' helicase PriA</fullName>
    </alternativeName>
</protein>
<dbReference type="PANTHER" id="PTHR30580">
    <property type="entry name" value="PRIMOSOMAL PROTEIN N"/>
    <property type="match status" value="1"/>
</dbReference>
<dbReference type="GO" id="GO:0043138">
    <property type="term" value="F:3'-5' DNA helicase activity"/>
    <property type="evidence" value="ECO:0007669"/>
    <property type="project" value="UniProtKB-EC"/>
</dbReference>
<keyword evidence="1 12" id="KW-0639">Primosome</keyword>
<dbReference type="GO" id="GO:0006310">
    <property type="term" value="P:DNA recombination"/>
    <property type="evidence" value="ECO:0007669"/>
    <property type="project" value="InterPro"/>
</dbReference>
<evidence type="ECO:0000256" key="9">
    <source>
        <dbReference type="ARBA" id="ARBA00023125"/>
    </source>
</evidence>
<keyword evidence="4 12" id="KW-0547">Nucleotide-binding</keyword>
<accession>A0A143DGW2</accession>
<feature type="binding site" evidence="12">
    <location>
        <position position="482"/>
    </location>
    <ligand>
        <name>Zn(2+)</name>
        <dbReference type="ChEBI" id="CHEBI:29105"/>
        <label>2</label>
    </ligand>
</feature>
<dbReference type="GO" id="GO:0008270">
    <property type="term" value="F:zinc ion binding"/>
    <property type="evidence" value="ECO:0007669"/>
    <property type="project" value="UniProtKB-UniRule"/>
</dbReference>
<evidence type="ECO:0000313" key="14">
    <source>
        <dbReference type="EMBL" id="AMW35553.1"/>
    </source>
</evidence>
<sequence length="743" mass="79912">MPADDCGADDACFVAGSIVAVLLPLPVEGPYDYSVPAGMTLMPGIAVRVPLGRKMVCGIVWGPGAGMLDRARIRPVDAVLENAPRIPAVSRRFVEWVAAWTMASPGAVLKMVLPVADALEEGPVRSVWRWADDGSDRVEMPRMTPARLRVRDVMAGQAVPLSLSDMARLAGVSVSVVRGLADAGLLQAVADSAPVDAMPDGTCVGPVLSPEQERAASRLVDAVGHGYRCTILEGVTGSGKTEVYFEAVASALRSGLQVLVLLPEITLTAQWLERFRARFGALPSQWHSDLSPAVRRRTWRAVANGTASVIVGARSGLFLPYAKLGLIVVDEEHEAAFKQEDGVVYHGRDMAVARAHLAGIPVILASATPSLETVINGRERRYDHVHLGSRHGAAVLPDVDILDVRRDRPEPGAWGPSWLAPTLVNALEQTLAAGEQALLFLNRRGYAPLTLCRTCGHRLQCPHCTAWLVEHRRHARLQCHHCGYYVARPDFCPSCEAPDDFAACGPGVERIAEEVAGRFPHARMALVASDTLSGPRAIASLVQQVQNRDVDILVGTQVLAKGLHFPFLTLVGVVDADLGLSGGDLRAAERTYQMLSQVAGRAGRSDRPGKVFLQTFQPSHPVLQALAGGDPAVFLEAEAEGRRLMGMPPFGRLAALIVSGPDASRVEQAARALARVAPSMPEVEVLGPAPAPMALLRGLHRWRLLLKAPRSVRIQPIVRSWLSRVPVSGRVRIQIDVDPYSFL</sequence>
<dbReference type="Gene3D" id="3.40.1440.60">
    <property type="entry name" value="PriA, 3(prime) DNA-binding domain"/>
    <property type="match status" value="1"/>
</dbReference>
<feature type="binding site" evidence="12">
    <location>
        <position position="452"/>
    </location>
    <ligand>
        <name>Zn(2+)</name>
        <dbReference type="ChEBI" id="CHEBI:29105"/>
        <label>1</label>
    </ligand>
</feature>
<dbReference type="InterPro" id="IPR042115">
    <property type="entry name" value="PriA_3primeBD_sf"/>
</dbReference>
<comment type="catalytic activity">
    <reaction evidence="11 12">
        <text>ATP + H2O = ADP + phosphate + H(+)</text>
        <dbReference type="Rhea" id="RHEA:13065"/>
        <dbReference type="ChEBI" id="CHEBI:15377"/>
        <dbReference type="ChEBI" id="CHEBI:15378"/>
        <dbReference type="ChEBI" id="CHEBI:30616"/>
        <dbReference type="ChEBI" id="CHEBI:43474"/>
        <dbReference type="ChEBI" id="CHEBI:456216"/>
        <dbReference type="EC" id="5.6.2.4"/>
    </reaction>
</comment>
<dbReference type="NCBIfam" id="NF004070">
    <property type="entry name" value="PRK05580.2-2"/>
    <property type="match status" value="1"/>
</dbReference>
<dbReference type="InterPro" id="IPR041222">
    <property type="entry name" value="PriA_3primeBD"/>
</dbReference>
<evidence type="ECO:0000256" key="1">
    <source>
        <dbReference type="ARBA" id="ARBA00022515"/>
    </source>
</evidence>
<evidence type="ECO:0000256" key="7">
    <source>
        <dbReference type="ARBA" id="ARBA00022833"/>
    </source>
</evidence>
<gene>
    <name evidence="12" type="primary">priA</name>
    <name evidence="14" type="ORF">AY555_04810</name>
</gene>
<dbReference type="GO" id="GO:0005524">
    <property type="term" value="F:ATP binding"/>
    <property type="evidence" value="ECO:0007669"/>
    <property type="project" value="UniProtKB-UniRule"/>
</dbReference>
<organism evidence="14 15">
    <name type="scientific">Haematospirillum jordaniae</name>
    <dbReference type="NCBI Taxonomy" id="1549855"/>
    <lineage>
        <taxon>Bacteria</taxon>
        <taxon>Pseudomonadati</taxon>
        <taxon>Pseudomonadota</taxon>
        <taxon>Alphaproteobacteria</taxon>
        <taxon>Rhodospirillales</taxon>
        <taxon>Novispirillaceae</taxon>
        <taxon>Haematospirillum</taxon>
    </lineage>
</organism>
<evidence type="ECO:0000256" key="5">
    <source>
        <dbReference type="ARBA" id="ARBA00022801"/>
    </source>
</evidence>
<dbReference type="SMART" id="SM00490">
    <property type="entry name" value="HELICc"/>
    <property type="match status" value="1"/>
</dbReference>
<dbReference type="SUPFAM" id="SSF52540">
    <property type="entry name" value="P-loop containing nucleoside triphosphate hydrolases"/>
    <property type="match status" value="1"/>
</dbReference>
<dbReference type="FunFam" id="3.40.50.300:FF:000489">
    <property type="entry name" value="Primosome assembly protein PriA"/>
    <property type="match status" value="1"/>
</dbReference>
<dbReference type="Pfam" id="PF18074">
    <property type="entry name" value="PriA_C"/>
    <property type="match status" value="1"/>
</dbReference>
<dbReference type="KEGG" id="hjo:AY555_04810"/>
<evidence type="ECO:0000256" key="6">
    <source>
        <dbReference type="ARBA" id="ARBA00022806"/>
    </source>
</evidence>
<keyword evidence="15" id="KW-1185">Reference proteome</keyword>
<dbReference type="InterPro" id="IPR005259">
    <property type="entry name" value="PriA"/>
</dbReference>
<evidence type="ECO:0000259" key="13">
    <source>
        <dbReference type="PROSITE" id="PS51192"/>
    </source>
</evidence>
<keyword evidence="3 12" id="KW-0479">Metal-binding</keyword>
<feature type="domain" description="Helicase ATP-binding" evidence="13">
    <location>
        <begin position="221"/>
        <end position="387"/>
    </location>
</feature>
<dbReference type="GO" id="GO:0006270">
    <property type="term" value="P:DNA replication initiation"/>
    <property type="evidence" value="ECO:0007669"/>
    <property type="project" value="TreeGrafter"/>
</dbReference>
<dbReference type="PANTHER" id="PTHR30580:SF0">
    <property type="entry name" value="PRIMOSOMAL PROTEIN N"/>
    <property type="match status" value="1"/>
</dbReference>
<feature type="binding site" evidence="12">
    <location>
        <position position="461"/>
    </location>
    <ligand>
        <name>Zn(2+)</name>
        <dbReference type="ChEBI" id="CHEBI:29105"/>
        <label>2</label>
    </ligand>
</feature>
<dbReference type="GO" id="GO:0006269">
    <property type="term" value="P:DNA replication, synthesis of primer"/>
    <property type="evidence" value="ECO:0007669"/>
    <property type="project" value="UniProtKB-KW"/>
</dbReference>
<comment type="similarity">
    <text evidence="12">Belongs to the helicase family. PriA subfamily.</text>
</comment>
<comment type="function">
    <text evidence="12">Initiates the restart of stalled replication forks, which reloads the replicative helicase on sites other than the origin of replication. Recognizes and binds to abandoned replication forks and remodels them to uncover a helicase loading site. Promotes assembly of the primosome at these replication forks.</text>
</comment>
<keyword evidence="9 12" id="KW-0238">DNA-binding</keyword>
<dbReference type="GO" id="GO:0016887">
    <property type="term" value="F:ATP hydrolysis activity"/>
    <property type="evidence" value="ECO:0007669"/>
    <property type="project" value="RHEA"/>
</dbReference>
<feature type="binding site" evidence="12">
    <location>
        <position position="464"/>
    </location>
    <ligand>
        <name>Zn(2+)</name>
        <dbReference type="ChEBI" id="CHEBI:29105"/>
        <label>2</label>
    </ligand>
</feature>
<dbReference type="GO" id="GO:0003677">
    <property type="term" value="F:DNA binding"/>
    <property type="evidence" value="ECO:0007669"/>
    <property type="project" value="UniProtKB-UniRule"/>
</dbReference>
<dbReference type="InterPro" id="IPR040498">
    <property type="entry name" value="PriA_CRR"/>
</dbReference>
<dbReference type="InterPro" id="IPR014001">
    <property type="entry name" value="Helicase_ATP-bd"/>
</dbReference>
<evidence type="ECO:0000256" key="10">
    <source>
        <dbReference type="ARBA" id="ARBA00023235"/>
    </source>
</evidence>
<dbReference type="AlphaFoldDB" id="A0A143DGW2"/>
<proteinExistence type="inferred from homology"/>
<dbReference type="InterPro" id="IPR041236">
    <property type="entry name" value="PriA_C"/>
</dbReference>
<dbReference type="NCBIfam" id="TIGR00595">
    <property type="entry name" value="priA"/>
    <property type="match status" value="1"/>
</dbReference>
<keyword evidence="7 12" id="KW-0862">Zinc</keyword>
<evidence type="ECO:0000256" key="8">
    <source>
        <dbReference type="ARBA" id="ARBA00022840"/>
    </source>
</evidence>
<dbReference type="InterPro" id="IPR027417">
    <property type="entry name" value="P-loop_NTPase"/>
</dbReference>
<keyword evidence="8 12" id="KW-0067">ATP-binding</keyword>
<evidence type="ECO:0000256" key="12">
    <source>
        <dbReference type="HAMAP-Rule" id="MF_00983"/>
    </source>
</evidence>
<evidence type="ECO:0000256" key="11">
    <source>
        <dbReference type="ARBA" id="ARBA00048988"/>
    </source>
</evidence>
<keyword evidence="2 12" id="KW-0235">DNA replication</keyword>
<feature type="binding site" evidence="12">
    <location>
        <position position="492"/>
    </location>
    <ligand>
        <name>Zn(2+)</name>
        <dbReference type="ChEBI" id="CHEBI:29105"/>
        <label>1</label>
    </ligand>
</feature>
<dbReference type="Gene3D" id="3.40.50.300">
    <property type="entry name" value="P-loop containing nucleotide triphosphate hydrolases"/>
    <property type="match status" value="2"/>
</dbReference>
<dbReference type="EC" id="5.6.2.4" evidence="12"/>
<comment type="subunit">
    <text evidence="12">Component of the replication restart primosome.</text>
</comment>
<dbReference type="Pfam" id="PF17764">
    <property type="entry name" value="PriA_3primeBD"/>
    <property type="match status" value="1"/>
</dbReference>
<evidence type="ECO:0000256" key="4">
    <source>
        <dbReference type="ARBA" id="ARBA00022741"/>
    </source>
</evidence>
<dbReference type="Pfam" id="PF18319">
    <property type="entry name" value="Zn_ribbon_PriA"/>
    <property type="match status" value="1"/>
</dbReference>
<feature type="binding site" evidence="12">
    <location>
        <position position="455"/>
    </location>
    <ligand>
        <name>Zn(2+)</name>
        <dbReference type="ChEBI" id="CHEBI:29105"/>
        <label>1</label>
    </ligand>
</feature>
<dbReference type="GO" id="GO:0006302">
    <property type="term" value="P:double-strand break repair"/>
    <property type="evidence" value="ECO:0007669"/>
    <property type="project" value="InterPro"/>
</dbReference>
<comment type="catalytic activity">
    <reaction evidence="12">
        <text>Couples ATP hydrolysis with the unwinding of duplex DNA by translocating in the 3'-5' direction.</text>
        <dbReference type="EC" id="5.6.2.4"/>
    </reaction>
</comment>
<dbReference type="PROSITE" id="PS51192">
    <property type="entry name" value="HELICASE_ATP_BIND_1"/>
    <property type="match status" value="1"/>
</dbReference>
<dbReference type="HAMAP" id="MF_00983">
    <property type="entry name" value="PriA"/>
    <property type="match status" value="1"/>
</dbReference>
<feature type="binding site" evidence="12">
    <location>
        <position position="495"/>
    </location>
    <ligand>
        <name>Zn(2+)</name>
        <dbReference type="ChEBI" id="CHEBI:29105"/>
        <label>1</label>
    </ligand>
</feature>
<evidence type="ECO:0000313" key="15">
    <source>
        <dbReference type="Proteomes" id="UP000076066"/>
    </source>
</evidence>
<dbReference type="Pfam" id="PF00270">
    <property type="entry name" value="DEAD"/>
    <property type="match status" value="1"/>
</dbReference>